<dbReference type="GO" id="GO:0008137">
    <property type="term" value="F:NADH dehydrogenase (ubiquinone) activity"/>
    <property type="evidence" value="ECO:0007669"/>
    <property type="project" value="UniProtKB-UniRule"/>
</dbReference>
<dbReference type="PANTHER" id="PTHR33269:SF17">
    <property type="entry name" value="NADH-UBIQUINONE OXIDOREDUCTASE CHAIN 6"/>
    <property type="match status" value="1"/>
</dbReference>
<comment type="caution">
    <text evidence="2">Lacks conserved residue(s) required for the propagation of feature annotation.</text>
</comment>
<organism evidence="4 5">
    <name type="scientific">Tautonia sociabilis</name>
    <dbReference type="NCBI Taxonomy" id="2080755"/>
    <lineage>
        <taxon>Bacteria</taxon>
        <taxon>Pseudomonadati</taxon>
        <taxon>Planctomycetota</taxon>
        <taxon>Planctomycetia</taxon>
        <taxon>Isosphaerales</taxon>
        <taxon>Isosphaeraceae</taxon>
        <taxon>Tautonia</taxon>
    </lineage>
</organism>
<comment type="similarity">
    <text evidence="1 2">Belongs to the complex I subunit 6 family.</text>
</comment>
<name>A0A432MMS6_9BACT</name>
<feature type="transmembrane region" description="Helical" evidence="2">
    <location>
        <begin position="120"/>
        <end position="141"/>
    </location>
</feature>
<dbReference type="GO" id="GO:0005886">
    <property type="term" value="C:plasma membrane"/>
    <property type="evidence" value="ECO:0007669"/>
    <property type="project" value="UniProtKB-SubCell"/>
</dbReference>
<comment type="function">
    <text evidence="2">NDH-1 shuttles electrons from NADH, via FMN and iron-sulfur (Fe-S) centers, to quinones in the respiratory chain. Couples the redox reaction to proton translocation (for every two electrons transferred, four hydrogen ions are translocated across the cytoplasmic membrane), and thus conserves the redox energy in a proton gradient.</text>
</comment>
<evidence type="ECO:0000256" key="2">
    <source>
        <dbReference type="RuleBase" id="RU004429"/>
    </source>
</evidence>
<feature type="transmembrane region" description="Helical" evidence="2">
    <location>
        <begin position="92"/>
        <end position="114"/>
    </location>
</feature>
<reference evidence="4 5" key="1">
    <citation type="submission" date="2018-12" db="EMBL/GenBank/DDBJ databases">
        <authorList>
            <person name="Toschakov S.V."/>
        </authorList>
    </citation>
    <scope>NUCLEOTIDE SEQUENCE [LARGE SCALE GENOMIC DNA]</scope>
    <source>
        <strain evidence="4 5">GM2012</strain>
    </source>
</reference>
<sequence>MLDSRDLALIAAIVALGWVGIWLLLPHRHGGVKTARAYRVGALLSAIAVLLVLPYLTPPGDLLARLFFYSFSLLALLGAVLMITARNPVNSALWFAVVVLSSSGLFLLAGAQFLAAGTVIVYAGAIIVTFLFVIMLAQSHGQAIYDRSARRPLAASLTGMLLLGALISAIIAPGATRKDGDPAPIYSVGAIADQPPADGPIAAVTAQALTETSRLPRPLEQGETPAHVAGLGATLFTDHLLTVQVVGLLLFVALIGAVAIATPKAPIRPDRSTASSSPGSATTNPGGVS</sequence>
<proteinExistence type="inferred from homology"/>
<evidence type="ECO:0000313" key="5">
    <source>
        <dbReference type="Proteomes" id="UP000280296"/>
    </source>
</evidence>
<dbReference type="OrthoDB" id="289972at2"/>
<feature type="transmembrane region" description="Helical" evidence="2">
    <location>
        <begin position="241"/>
        <end position="261"/>
    </location>
</feature>
<keyword evidence="2" id="KW-0874">Quinone</keyword>
<comment type="subcellular location">
    <subcellularLocation>
        <location evidence="2">Cell membrane</location>
        <topology evidence="2">Multi-pass membrane protein</topology>
    </subcellularLocation>
</comment>
<keyword evidence="4" id="KW-0830">Ubiquinone</keyword>
<feature type="transmembrane region" description="Helical" evidence="2">
    <location>
        <begin position="6"/>
        <end position="25"/>
    </location>
</feature>
<feature type="transmembrane region" description="Helical" evidence="2">
    <location>
        <begin position="37"/>
        <end position="56"/>
    </location>
</feature>
<keyword evidence="2" id="KW-0812">Transmembrane</keyword>
<dbReference type="InterPro" id="IPR042106">
    <property type="entry name" value="Nuo/plastoQ_OxRdtase_6_NuoJ"/>
</dbReference>
<comment type="caution">
    <text evidence="4">The sequence shown here is derived from an EMBL/GenBank/DDBJ whole genome shotgun (WGS) entry which is preliminary data.</text>
</comment>
<accession>A0A432MMS6</accession>
<dbReference type="Proteomes" id="UP000280296">
    <property type="component" value="Unassembled WGS sequence"/>
</dbReference>
<dbReference type="PANTHER" id="PTHR33269">
    <property type="entry name" value="NADH-UBIQUINONE OXIDOREDUCTASE CHAIN 6"/>
    <property type="match status" value="1"/>
</dbReference>
<keyword evidence="5" id="KW-1185">Reference proteome</keyword>
<feature type="region of interest" description="Disordered" evidence="3">
    <location>
        <begin position="267"/>
        <end position="289"/>
    </location>
</feature>
<gene>
    <name evidence="4" type="ORF">TsocGM_07580</name>
</gene>
<keyword evidence="2" id="KW-1133">Transmembrane helix</keyword>
<dbReference type="GO" id="GO:0048038">
    <property type="term" value="F:quinone binding"/>
    <property type="evidence" value="ECO:0007669"/>
    <property type="project" value="UniProtKB-UniRule"/>
</dbReference>
<evidence type="ECO:0000256" key="3">
    <source>
        <dbReference type="SAM" id="MobiDB-lite"/>
    </source>
</evidence>
<evidence type="ECO:0000256" key="1">
    <source>
        <dbReference type="ARBA" id="ARBA00005698"/>
    </source>
</evidence>
<protein>
    <recommendedName>
        <fullName evidence="2">NADH-quinone oxidoreductase subunit J</fullName>
        <ecNumber evidence="2">7.1.1.-</ecNumber>
    </recommendedName>
</protein>
<comment type="catalytic activity">
    <reaction evidence="2">
        <text>a quinone + NADH + 5 H(+)(in) = a quinol + NAD(+) + 4 H(+)(out)</text>
        <dbReference type="Rhea" id="RHEA:57888"/>
        <dbReference type="ChEBI" id="CHEBI:15378"/>
        <dbReference type="ChEBI" id="CHEBI:24646"/>
        <dbReference type="ChEBI" id="CHEBI:57540"/>
        <dbReference type="ChEBI" id="CHEBI:57945"/>
        <dbReference type="ChEBI" id="CHEBI:132124"/>
    </reaction>
</comment>
<keyword evidence="2" id="KW-0520">NAD</keyword>
<reference evidence="4 5" key="2">
    <citation type="submission" date="2019-01" db="EMBL/GenBank/DDBJ databases">
        <title>Tautonia sociabilis, a novel thermotolerant planctomycete of Isosphaeraceae family, isolated from a 4000 m deep subterranean habitat.</title>
        <authorList>
            <person name="Kovaleva O.L."/>
            <person name="Elcheninov A.G."/>
            <person name="Van Heerden E."/>
            <person name="Toshchakov S.V."/>
            <person name="Novikov A."/>
            <person name="Bonch-Osmolovskaya E.A."/>
            <person name="Kublanov I.V."/>
        </authorList>
    </citation>
    <scope>NUCLEOTIDE SEQUENCE [LARGE SCALE GENOMIC DNA]</scope>
    <source>
        <strain evidence="4 5">GM2012</strain>
    </source>
</reference>
<feature type="transmembrane region" description="Helical" evidence="2">
    <location>
        <begin position="153"/>
        <end position="172"/>
    </location>
</feature>
<keyword evidence="2" id="KW-1003">Cell membrane</keyword>
<dbReference type="Pfam" id="PF00499">
    <property type="entry name" value="Oxidored_q3"/>
    <property type="match status" value="1"/>
</dbReference>
<dbReference type="InterPro" id="IPR001457">
    <property type="entry name" value="NADH_UbQ/plastoQ_OxRdtase_su6"/>
</dbReference>
<dbReference type="Gene3D" id="1.20.120.1200">
    <property type="entry name" value="NADH-ubiquinone/plastoquinone oxidoreductase chain 6, subunit NuoJ"/>
    <property type="match status" value="1"/>
</dbReference>
<keyword evidence="2" id="KW-0472">Membrane</keyword>
<dbReference type="EMBL" id="RYZH01000011">
    <property type="protein sequence ID" value="RUL88416.1"/>
    <property type="molecule type" value="Genomic_DNA"/>
</dbReference>
<dbReference type="EC" id="7.1.1.-" evidence="2"/>
<dbReference type="AlphaFoldDB" id="A0A432MMS6"/>
<feature type="transmembrane region" description="Helical" evidence="2">
    <location>
        <begin position="62"/>
        <end position="85"/>
    </location>
</feature>
<feature type="compositionally biased region" description="Low complexity" evidence="3">
    <location>
        <begin position="272"/>
        <end position="289"/>
    </location>
</feature>
<evidence type="ECO:0000313" key="4">
    <source>
        <dbReference type="EMBL" id="RUL88416.1"/>
    </source>
</evidence>